<dbReference type="InterPro" id="IPR036237">
    <property type="entry name" value="Xyl_isomerase-like_sf"/>
</dbReference>
<dbReference type="Proteomes" id="UP000199608">
    <property type="component" value="Unassembled WGS sequence"/>
</dbReference>
<proteinExistence type="predicted"/>
<dbReference type="EMBL" id="FNLL01000009">
    <property type="protein sequence ID" value="SDU45768.1"/>
    <property type="molecule type" value="Genomic_DNA"/>
</dbReference>
<reference evidence="3" key="1">
    <citation type="submission" date="2016-10" db="EMBL/GenBank/DDBJ databases">
        <authorList>
            <person name="Varghese N."/>
            <person name="Submissions S."/>
        </authorList>
    </citation>
    <scope>NUCLEOTIDE SEQUENCE [LARGE SCALE GENOMIC DNA]</scope>
    <source>
        <strain evidence="3">DSM 3384</strain>
    </source>
</reference>
<evidence type="ECO:0000313" key="2">
    <source>
        <dbReference type="EMBL" id="SDU45768.1"/>
    </source>
</evidence>
<organism evidence="2 3">
    <name type="scientific">Desulfobacula phenolica</name>
    <dbReference type="NCBI Taxonomy" id="90732"/>
    <lineage>
        <taxon>Bacteria</taxon>
        <taxon>Pseudomonadati</taxon>
        <taxon>Thermodesulfobacteriota</taxon>
        <taxon>Desulfobacteria</taxon>
        <taxon>Desulfobacterales</taxon>
        <taxon>Desulfobacteraceae</taxon>
        <taxon>Desulfobacula</taxon>
    </lineage>
</organism>
<dbReference type="SUPFAM" id="SSF51658">
    <property type="entry name" value="Xylose isomerase-like"/>
    <property type="match status" value="1"/>
</dbReference>
<name>A0A1H2IPJ5_9BACT</name>
<evidence type="ECO:0000313" key="3">
    <source>
        <dbReference type="Proteomes" id="UP000199608"/>
    </source>
</evidence>
<dbReference type="Pfam" id="PF01261">
    <property type="entry name" value="AP_endonuc_2"/>
    <property type="match status" value="1"/>
</dbReference>
<accession>A0A1H2IPJ5</accession>
<protein>
    <submittedName>
        <fullName evidence="2">Sugar phosphate isomerase/epimerase</fullName>
    </submittedName>
</protein>
<dbReference type="NCBIfam" id="NF041277">
    <property type="entry name" value="coba_remo_CbiR"/>
    <property type="match status" value="1"/>
</dbReference>
<dbReference type="RefSeq" id="WP_092235741.1">
    <property type="nucleotide sequence ID" value="NZ_FNLL01000009.1"/>
</dbReference>
<dbReference type="AlphaFoldDB" id="A0A1H2IPJ5"/>
<dbReference type="GO" id="GO:0016853">
    <property type="term" value="F:isomerase activity"/>
    <property type="evidence" value="ECO:0007669"/>
    <property type="project" value="UniProtKB-KW"/>
</dbReference>
<keyword evidence="3" id="KW-1185">Reference proteome</keyword>
<gene>
    <name evidence="2" type="ORF">SAMN04487931_10948</name>
</gene>
<feature type="domain" description="Xylose isomerase-like TIM barrel" evidence="1">
    <location>
        <begin position="26"/>
        <end position="262"/>
    </location>
</feature>
<dbReference type="Gene3D" id="3.20.20.150">
    <property type="entry name" value="Divalent-metal-dependent TIM barrel enzymes"/>
    <property type="match status" value="1"/>
</dbReference>
<dbReference type="InterPro" id="IPR013022">
    <property type="entry name" value="Xyl_isomerase-like_TIM-brl"/>
</dbReference>
<sequence length="272" mass="30894">MAVLPDKPFKLGTTSFIFPDHIIPNVKKLGAFFDEIELLVFESLPEEVLPSKDDVKTLLELSQKLNLTYNIHLPIDVSLTCDNLEKRQKAADMLLKVIDLFAPLEPSTQTLHLEMPQRIKTDTGNLKQLKEWEEKTRQGLGALVSGLSNPGIISVETLDYPFSMVETLVEEFKTSVCIDVGHQIKYGHNLLKTFEKHQFRTSIMHLHGVDFSVLPGKDHTALDKLPEKHFRQVQFILENFEGVVSIEVFNLENLNRSLAFLSKIFKNIAPCV</sequence>
<keyword evidence="2" id="KW-0413">Isomerase</keyword>
<evidence type="ECO:0000259" key="1">
    <source>
        <dbReference type="Pfam" id="PF01261"/>
    </source>
</evidence>